<gene>
    <name evidence="1" type="ORF">KBTEX_04535</name>
</gene>
<dbReference type="AlphaFoldDB" id="A0A5B8RHP2"/>
<name>A0A5B8RHP2_9ZZZZ</name>
<reference evidence="1" key="1">
    <citation type="submission" date="2019-06" db="EMBL/GenBank/DDBJ databases">
        <authorList>
            <person name="Murdoch R.W."/>
            <person name="Fathepure B."/>
        </authorList>
    </citation>
    <scope>NUCLEOTIDE SEQUENCE</scope>
</reference>
<proteinExistence type="predicted"/>
<dbReference type="EMBL" id="MN080083">
    <property type="protein sequence ID" value="QEA08156.1"/>
    <property type="molecule type" value="Genomic_DNA"/>
</dbReference>
<sequence length="88" mass="9964">MQNEGRDLIFFPSRAQDLMAMTAAERDHWLMQEMRRARARTIQHGVTAIRNWLGRRFGFGGSAPAGNVVSVNERARGGESREGRRHVA</sequence>
<evidence type="ECO:0000313" key="1">
    <source>
        <dbReference type="EMBL" id="QEA08156.1"/>
    </source>
</evidence>
<protein>
    <submittedName>
        <fullName evidence="1">Uncharacterized protein</fullName>
    </submittedName>
</protein>
<organism evidence="1">
    <name type="scientific">uncultured organism</name>
    <dbReference type="NCBI Taxonomy" id="155900"/>
    <lineage>
        <taxon>unclassified sequences</taxon>
        <taxon>environmental samples</taxon>
    </lineage>
</organism>
<accession>A0A5B8RHP2</accession>